<accession>A0A830I236</accession>
<dbReference type="PANTHER" id="PTHR42841">
    <property type="entry name" value="AMINE OXIDASE"/>
    <property type="match status" value="1"/>
</dbReference>
<feature type="compositionally biased region" description="Basic residues" evidence="1">
    <location>
        <begin position="73"/>
        <end position="83"/>
    </location>
</feature>
<name>A0A830I236_9CHLO</name>
<dbReference type="OrthoDB" id="5046242at2759"/>
<dbReference type="Gene3D" id="3.50.50.60">
    <property type="entry name" value="FAD/NAD(P)-binding domain"/>
    <property type="match status" value="1"/>
</dbReference>
<dbReference type="AlphaFoldDB" id="A0A830I236"/>
<dbReference type="SUPFAM" id="SSF51905">
    <property type="entry name" value="FAD/NAD(P)-binding domain"/>
    <property type="match status" value="1"/>
</dbReference>
<comment type="caution">
    <text evidence="3">The sequence shown here is derived from an EMBL/GenBank/DDBJ whole genome shotgun (WGS) entry which is preliminary data.</text>
</comment>
<protein>
    <recommendedName>
        <fullName evidence="2">Amine oxidase domain-containing protein</fullName>
    </recommendedName>
</protein>
<feature type="compositionally biased region" description="Low complexity" evidence="1">
    <location>
        <begin position="61"/>
        <end position="72"/>
    </location>
</feature>
<organism evidence="3 4">
    <name type="scientific">Pycnococcus provasolii</name>
    <dbReference type="NCBI Taxonomy" id="41880"/>
    <lineage>
        <taxon>Eukaryota</taxon>
        <taxon>Viridiplantae</taxon>
        <taxon>Chlorophyta</taxon>
        <taxon>Pseudoscourfieldiophyceae</taxon>
        <taxon>Pseudoscourfieldiales</taxon>
        <taxon>Pycnococcaceae</taxon>
        <taxon>Pycnococcus</taxon>
    </lineage>
</organism>
<keyword evidence="4" id="KW-1185">Reference proteome</keyword>
<feature type="compositionally biased region" description="Low complexity" evidence="1">
    <location>
        <begin position="84"/>
        <end position="104"/>
    </location>
</feature>
<dbReference type="Gene3D" id="1.10.3110.10">
    <property type="entry name" value="protoporphyrinogen ix oxidase, domain 3"/>
    <property type="match status" value="1"/>
</dbReference>
<reference evidence="3" key="1">
    <citation type="submission" date="2020-10" db="EMBL/GenBank/DDBJ databases">
        <title>Unveiling of a novel bifunctional photoreceptor, Dualchrome1, isolated from a cosmopolitan green alga.</title>
        <authorList>
            <person name="Suzuki S."/>
            <person name="Kawachi M."/>
        </authorList>
    </citation>
    <scope>NUCLEOTIDE SEQUENCE</scope>
    <source>
        <strain evidence="3">NIES 2893</strain>
    </source>
</reference>
<evidence type="ECO:0000259" key="2">
    <source>
        <dbReference type="Pfam" id="PF01593"/>
    </source>
</evidence>
<dbReference type="Proteomes" id="UP000660262">
    <property type="component" value="Unassembled WGS sequence"/>
</dbReference>
<dbReference type="InterPro" id="IPR002937">
    <property type="entry name" value="Amino_oxidase"/>
</dbReference>
<evidence type="ECO:0000256" key="1">
    <source>
        <dbReference type="SAM" id="MobiDB-lite"/>
    </source>
</evidence>
<evidence type="ECO:0000313" key="3">
    <source>
        <dbReference type="EMBL" id="GHP12110.1"/>
    </source>
</evidence>
<feature type="domain" description="Amine oxidase" evidence="2">
    <location>
        <begin position="118"/>
        <end position="540"/>
    </location>
</feature>
<dbReference type="Gene3D" id="3.90.660.20">
    <property type="entry name" value="Protoporphyrinogen oxidase, mitochondrial, domain 2"/>
    <property type="match status" value="1"/>
</dbReference>
<dbReference type="EMBL" id="BNJQ01000038">
    <property type="protein sequence ID" value="GHP12110.1"/>
    <property type="molecule type" value="Genomic_DNA"/>
</dbReference>
<feature type="region of interest" description="Disordered" evidence="1">
    <location>
        <begin position="61"/>
        <end position="105"/>
    </location>
</feature>
<sequence length="543" mass="58397">MCPREEETLAKNRLGLGLLFPKRFFPIRFLDFPPPQTTNHTPPQGQAKLVAMPAMLCHPRVSPPVVSRSPVSARRHPRGRRGRAPFPSSASASSSASSASASSAGDCDDSVIIIGAGLAGLACALRLAESSSSGPGGKKIQVTVVEASDGVGGRVRTDVTDDGFLLDRGFHIFLTSYPACRELLDYDALDLQPFYAGADVFYDGEFHRVADPIRHLADGVATLTPLHPIGSIADKVKVGLLRFQTLLSSNDDIFSASETTTEQALRNYGFSDEMIDRFFRPFIGGIYFDRSLQVTSRLLYFVLRMLATGQNCLPSKGIGAVSEQLRARAEAAGVQIRLNARVDELVDGKSIRLSDGEVLTASRGVVVATEAPQAMRLLGTETFDAKDGEARGTCCLYYDVPGGTPDGFRSPMLYLDGEGSNAVVNNATFLSEVAPSYAPSGHSLLSASTLTACSDVSDDALDALVRGDLSRWFGADEVGKWRLLRVYRIPYAQPPQSPPTNLNRLEQMKLPDGVYACGDWTTSSTLEGVLRSAHRAADSLILS</sequence>
<dbReference type="InterPro" id="IPR036188">
    <property type="entry name" value="FAD/NAD-bd_sf"/>
</dbReference>
<dbReference type="Pfam" id="PF01593">
    <property type="entry name" value="Amino_oxidase"/>
    <property type="match status" value="1"/>
</dbReference>
<proteinExistence type="predicted"/>
<evidence type="ECO:0000313" key="4">
    <source>
        <dbReference type="Proteomes" id="UP000660262"/>
    </source>
</evidence>
<dbReference type="GO" id="GO:0016491">
    <property type="term" value="F:oxidoreductase activity"/>
    <property type="evidence" value="ECO:0007669"/>
    <property type="project" value="InterPro"/>
</dbReference>
<gene>
    <name evidence="3" type="ORF">PPROV_001083700</name>
</gene>